<organism evidence="1 2">
    <name type="scientific">Colletotrichum navitas</name>
    <dbReference type="NCBI Taxonomy" id="681940"/>
    <lineage>
        <taxon>Eukaryota</taxon>
        <taxon>Fungi</taxon>
        <taxon>Dikarya</taxon>
        <taxon>Ascomycota</taxon>
        <taxon>Pezizomycotina</taxon>
        <taxon>Sordariomycetes</taxon>
        <taxon>Hypocreomycetidae</taxon>
        <taxon>Glomerellales</taxon>
        <taxon>Glomerellaceae</taxon>
        <taxon>Colletotrichum</taxon>
        <taxon>Colletotrichum graminicola species complex</taxon>
    </lineage>
</organism>
<dbReference type="AlphaFoldDB" id="A0AAD8PJE9"/>
<keyword evidence="2" id="KW-1185">Reference proteome</keyword>
<dbReference type="RefSeq" id="XP_060407139.1">
    <property type="nucleotide sequence ID" value="XM_060564398.1"/>
</dbReference>
<dbReference type="Proteomes" id="UP001230504">
    <property type="component" value="Unassembled WGS sequence"/>
</dbReference>
<name>A0AAD8PJE9_9PEZI</name>
<accession>A0AAD8PJE9</accession>
<gene>
    <name evidence="1" type="ORF">LY79DRAFT_675105</name>
</gene>
<evidence type="ECO:0000313" key="1">
    <source>
        <dbReference type="EMBL" id="KAK1565882.1"/>
    </source>
</evidence>
<reference evidence="1" key="1">
    <citation type="submission" date="2021-06" db="EMBL/GenBank/DDBJ databases">
        <title>Comparative genomics, transcriptomics and evolutionary studies reveal genomic signatures of adaptation to plant cell wall in hemibiotrophic fungi.</title>
        <authorList>
            <consortium name="DOE Joint Genome Institute"/>
            <person name="Baroncelli R."/>
            <person name="Diaz J.F."/>
            <person name="Benocci T."/>
            <person name="Peng M."/>
            <person name="Battaglia E."/>
            <person name="Haridas S."/>
            <person name="Andreopoulos W."/>
            <person name="Labutti K."/>
            <person name="Pangilinan J."/>
            <person name="Floch G.L."/>
            <person name="Makela M.R."/>
            <person name="Henrissat B."/>
            <person name="Grigoriev I.V."/>
            <person name="Crouch J.A."/>
            <person name="De Vries R.P."/>
            <person name="Sukno S.A."/>
            <person name="Thon M.R."/>
        </authorList>
    </citation>
    <scope>NUCLEOTIDE SEQUENCE</scope>
    <source>
        <strain evidence="1">CBS 125086</strain>
    </source>
</reference>
<dbReference type="EMBL" id="JAHLJV010000182">
    <property type="protein sequence ID" value="KAK1565882.1"/>
    <property type="molecule type" value="Genomic_DNA"/>
</dbReference>
<comment type="caution">
    <text evidence="1">The sequence shown here is derived from an EMBL/GenBank/DDBJ whole genome shotgun (WGS) entry which is preliminary data.</text>
</comment>
<proteinExistence type="predicted"/>
<evidence type="ECO:0000313" key="2">
    <source>
        <dbReference type="Proteomes" id="UP001230504"/>
    </source>
</evidence>
<protein>
    <submittedName>
        <fullName evidence="1">Uncharacterized protein</fullName>
    </submittedName>
</protein>
<dbReference type="GeneID" id="85448638"/>
<sequence length="105" mass="11670">MAREKNALVAMSIACMDAYGELVTAELNLKDPEVWLPLYATVLRRLLPTGQVPTPAALLDIMLLHLLSKKERGVVDRGAVVQLLAWVEHLGKEREEAERRALVAI</sequence>